<gene>
    <name evidence="4" type="ORF">AXE65_04325</name>
</gene>
<protein>
    <recommendedName>
        <fullName evidence="3">HTH tetR-type domain-containing protein</fullName>
    </recommendedName>
</protein>
<evidence type="ECO:0000313" key="4">
    <source>
        <dbReference type="EMBL" id="KXU36953.1"/>
    </source>
</evidence>
<dbReference type="InterPro" id="IPR001647">
    <property type="entry name" value="HTH_TetR"/>
</dbReference>
<accession>A0A139SQZ1</accession>
<reference evidence="4 5" key="1">
    <citation type="submission" date="2016-02" db="EMBL/GenBank/DDBJ databases">
        <authorList>
            <person name="Wen L."/>
            <person name="He K."/>
            <person name="Yang H."/>
        </authorList>
    </citation>
    <scope>NUCLEOTIDE SEQUENCE [LARGE SCALE GENOMIC DNA]</scope>
    <source>
        <strain evidence="4 5">CV58</strain>
    </source>
</reference>
<feature type="DNA-binding region" description="H-T-H motif" evidence="2">
    <location>
        <begin position="39"/>
        <end position="58"/>
    </location>
</feature>
<name>A0A139SQZ1_9GAMM</name>
<dbReference type="SUPFAM" id="SSF48498">
    <property type="entry name" value="Tetracyclin repressor-like, C-terminal domain"/>
    <property type="match status" value="1"/>
</dbReference>
<dbReference type="OrthoDB" id="6860332at2"/>
<dbReference type="EMBL" id="LSZO01000174">
    <property type="protein sequence ID" value="KXU36953.1"/>
    <property type="molecule type" value="Genomic_DNA"/>
</dbReference>
<dbReference type="Gene3D" id="1.10.10.60">
    <property type="entry name" value="Homeodomain-like"/>
    <property type="match status" value="1"/>
</dbReference>
<dbReference type="InterPro" id="IPR009057">
    <property type="entry name" value="Homeodomain-like_sf"/>
</dbReference>
<organism evidence="4 5">
    <name type="scientific">Ventosimonas gracilis</name>
    <dbReference type="NCBI Taxonomy" id="1680762"/>
    <lineage>
        <taxon>Bacteria</taxon>
        <taxon>Pseudomonadati</taxon>
        <taxon>Pseudomonadota</taxon>
        <taxon>Gammaproteobacteria</taxon>
        <taxon>Pseudomonadales</taxon>
        <taxon>Ventosimonadaceae</taxon>
        <taxon>Ventosimonas</taxon>
    </lineage>
</organism>
<evidence type="ECO:0000256" key="2">
    <source>
        <dbReference type="PROSITE-ProRule" id="PRU00335"/>
    </source>
</evidence>
<dbReference type="GO" id="GO:0045892">
    <property type="term" value="P:negative regulation of DNA-templated transcription"/>
    <property type="evidence" value="ECO:0007669"/>
    <property type="project" value="InterPro"/>
</dbReference>
<comment type="caution">
    <text evidence="4">The sequence shown here is derived from an EMBL/GenBank/DDBJ whole genome shotgun (WGS) entry which is preliminary data.</text>
</comment>
<sequence length="220" mass="24500">MALSEIAPSRRAKLRDDLEQSILLAAEKVFANQGFEGASVGKIAEAAGLSKQNLMYYFPTKLALYQRVLDEVLDDWLGSMDALAHSKLSPEQALRAYIRAKLKFSKTRPTGSRLFALEVVSGAKHYGGQIKSRVVPLLREDIDTLNRWMAPEHAPISAEHFMFIVWAATQCYADFAVQMRLVLGEGCMTEAFFNAAESTLYHMALAALQRVSQKAPLLDF</sequence>
<dbReference type="InterPro" id="IPR036271">
    <property type="entry name" value="Tet_transcr_reg_TetR-rel_C_sf"/>
</dbReference>
<dbReference type="InterPro" id="IPR013573">
    <property type="entry name" value="Tscrpt_reg_YcdC_C"/>
</dbReference>
<evidence type="ECO:0000259" key="3">
    <source>
        <dbReference type="PROSITE" id="PS50977"/>
    </source>
</evidence>
<dbReference type="PROSITE" id="PS50977">
    <property type="entry name" value="HTH_TETR_2"/>
    <property type="match status" value="1"/>
</dbReference>
<dbReference type="Proteomes" id="UP000072660">
    <property type="component" value="Unassembled WGS sequence"/>
</dbReference>
<keyword evidence="1 2" id="KW-0238">DNA-binding</keyword>
<dbReference type="Gene3D" id="1.10.357.10">
    <property type="entry name" value="Tetracycline Repressor, domain 2"/>
    <property type="match status" value="1"/>
</dbReference>
<dbReference type="Pfam" id="PF00440">
    <property type="entry name" value="TetR_N"/>
    <property type="match status" value="1"/>
</dbReference>
<dbReference type="SUPFAM" id="SSF46689">
    <property type="entry name" value="Homeodomain-like"/>
    <property type="match status" value="1"/>
</dbReference>
<dbReference type="RefSeq" id="WP_068391320.1">
    <property type="nucleotide sequence ID" value="NZ_LSZO01000174.1"/>
</dbReference>
<proteinExistence type="predicted"/>
<dbReference type="PANTHER" id="PTHR30328:SF54">
    <property type="entry name" value="HTH-TYPE TRANSCRIPTIONAL REPRESSOR SCO4008"/>
    <property type="match status" value="1"/>
</dbReference>
<dbReference type="GO" id="GO:0003677">
    <property type="term" value="F:DNA binding"/>
    <property type="evidence" value="ECO:0007669"/>
    <property type="project" value="UniProtKB-UniRule"/>
</dbReference>
<feature type="domain" description="HTH tetR-type" evidence="3">
    <location>
        <begin position="16"/>
        <end position="76"/>
    </location>
</feature>
<dbReference type="Pfam" id="PF08362">
    <property type="entry name" value="TetR_C_3"/>
    <property type="match status" value="1"/>
</dbReference>
<keyword evidence="5" id="KW-1185">Reference proteome</keyword>
<dbReference type="PANTHER" id="PTHR30328">
    <property type="entry name" value="TRANSCRIPTIONAL REPRESSOR"/>
    <property type="match status" value="1"/>
</dbReference>
<dbReference type="InterPro" id="IPR050109">
    <property type="entry name" value="HTH-type_TetR-like_transc_reg"/>
</dbReference>
<dbReference type="PRINTS" id="PR00455">
    <property type="entry name" value="HTHTETR"/>
</dbReference>
<dbReference type="AlphaFoldDB" id="A0A139SQZ1"/>
<evidence type="ECO:0000256" key="1">
    <source>
        <dbReference type="ARBA" id="ARBA00023125"/>
    </source>
</evidence>
<evidence type="ECO:0000313" key="5">
    <source>
        <dbReference type="Proteomes" id="UP000072660"/>
    </source>
</evidence>